<evidence type="ECO:0000313" key="3">
    <source>
        <dbReference type="Proteomes" id="UP001354931"/>
    </source>
</evidence>
<keyword evidence="1" id="KW-1133">Transmembrane helix</keyword>
<keyword evidence="1" id="KW-0472">Membrane</keyword>
<keyword evidence="3" id="KW-1185">Reference proteome</keyword>
<keyword evidence="1" id="KW-0812">Transmembrane</keyword>
<feature type="transmembrane region" description="Helical" evidence="1">
    <location>
        <begin position="41"/>
        <end position="63"/>
    </location>
</feature>
<protein>
    <recommendedName>
        <fullName evidence="4">DUF3311 domain-containing protein</fullName>
    </recommendedName>
</protein>
<dbReference type="Proteomes" id="UP001354931">
    <property type="component" value="Unassembled WGS sequence"/>
</dbReference>
<proteinExistence type="predicted"/>
<dbReference type="RefSeq" id="WP_326019062.1">
    <property type="nucleotide sequence ID" value="NZ_JAOZYC010000130.1"/>
</dbReference>
<comment type="caution">
    <text evidence="2">The sequence shown here is derived from an EMBL/GenBank/DDBJ whole genome shotgun (WGS) entry which is preliminary data.</text>
</comment>
<organism evidence="2 3">
    <name type="scientific">Streptomyces endophyticus</name>
    <dbReference type="NCBI Taxonomy" id="714166"/>
    <lineage>
        <taxon>Bacteria</taxon>
        <taxon>Bacillati</taxon>
        <taxon>Actinomycetota</taxon>
        <taxon>Actinomycetes</taxon>
        <taxon>Kitasatosporales</taxon>
        <taxon>Streptomycetaceae</taxon>
        <taxon>Streptomyces</taxon>
    </lineage>
</organism>
<gene>
    <name evidence="2" type="ORF">OKJ99_22505</name>
</gene>
<accession>A0ABU6F8B4</accession>
<evidence type="ECO:0000313" key="2">
    <source>
        <dbReference type="EMBL" id="MEB8340270.1"/>
    </source>
</evidence>
<sequence length="92" mass="10062">MPRGQERWRPWLPVIPALALCFSSVLPFVNTAELWLGMPRIGVWVVVWSLLSVPAMLAAMPYFTARDEAALAEVTAYEATVAKAGATGEEQS</sequence>
<evidence type="ECO:0008006" key="4">
    <source>
        <dbReference type="Google" id="ProtNLM"/>
    </source>
</evidence>
<reference evidence="2 3" key="1">
    <citation type="submission" date="2022-10" db="EMBL/GenBank/DDBJ databases">
        <authorList>
            <person name="Xie J."/>
            <person name="Shen N."/>
        </authorList>
    </citation>
    <scope>NUCLEOTIDE SEQUENCE [LARGE SCALE GENOMIC DNA]</scope>
    <source>
        <strain evidence="2 3">YIM65594</strain>
    </source>
</reference>
<name>A0ABU6F8B4_9ACTN</name>
<feature type="transmembrane region" description="Helical" evidence="1">
    <location>
        <begin position="12"/>
        <end position="29"/>
    </location>
</feature>
<dbReference type="EMBL" id="JAOZYC010000130">
    <property type="protein sequence ID" value="MEB8340270.1"/>
    <property type="molecule type" value="Genomic_DNA"/>
</dbReference>
<evidence type="ECO:0000256" key="1">
    <source>
        <dbReference type="SAM" id="Phobius"/>
    </source>
</evidence>